<keyword evidence="2" id="KW-1185">Reference proteome</keyword>
<name>A0ABN9HH61_9NEOB</name>
<evidence type="ECO:0008006" key="3">
    <source>
        <dbReference type="Google" id="ProtNLM"/>
    </source>
</evidence>
<gene>
    <name evidence="1" type="ORF">SPARVUS_LOCUS15909789</name>
</gene>
<reference evidence="1" key="1">
    <citation type="submission" date="2023-05" db="EMBL/GenBank/DDBJ databases">
        <authorList>
            <person name="Stuckert A."/>
        </authorList>
    </citation>
    <scope>NUCLEOTIDE SEQUENCE</scope>
</reference>
<proteinExistence type="predicted"/>
<sequence>MLTPFCPVPLVLCQCFFLSLITVLVLLGISVTPSQFPPVSECLPQSHYKFLIAAITSKKKKKFQYLYRHLKMLKLSCKPFNL</sequence>
<protein>
    <recommendedName>
        <fullName evidence="3">ATP synthase F0 subunit 8</fullName>
    </recommendedName>
</protein>
<comment type="caution">
    <text evidence="1">The sequence shown here is derived from an EMBL/GenBank/DDBJ whole genome shotgun (WGS) entry which is preliminary data.</text>
</comment>
<organism evidence="1 2">
    <name type="scientific">Staurois parvus</name>
    <dbReference type="NCBI Taxonomy" id="386267"/>
    <lineage>
        <taxon>Eukaryota</taxon>
        <taxon>Metazoa</taxon>
        <taxon>Chordata</taxon>
        <taxon>Craniata</taxon>
        <taxon>Vertebrata</taxon>
        <taxon>Euteleostomi</taxon>
        <taxon>Amphibia</taxon>
        <taxon>Batrachia</taxon>
        <taxon>Anura</taxon>
        <taxon>Neobatrachia</taxon>
        <taxon>Ranoidea</taxon>
        <taxon>Ranidae</taxon>
        <taxon>Staurois</taxon>
    </lineage>
</organism>
<dbReference type="Proteomes" id="UP001162483">
    <property type="component" value="Unassembled WGS sequence"/>
</dbReference>
<accession>A0ABN9HH61</accession>
<dbReference type="EMBL" id="CATNWA010020791">
    <property type="protein sequence ID" value="CAI9619912.1"/>
    <property type="molecule type" value="Genomic_DNA"/>
</dbReference>
<evidence type="ECO:0000313" key="1">
    <source>
        <dbReference type="EMBL" id="CAI9619912.1"/>
    </source>
</evidence>
<evidence type="ECO:0000313" key="2">
    <source>
        <dbReference type="Proteomes" id="UP001162483"/>
    </source>
</evidence>
<feature type="non-terminal residue" evidence="1">
    <location>
        <position position="82"/>
    </location>
</feature>